<organism evidence="1 2">
    <name type="scientific">Capnocytophaga canis</name>
    <dbReference type="NCBI Taxonomy" id="1848903"/>
    <lineage>
        <taxon>Bacteria</taxon>
        <taxon>Pseudomonadati</taxon>
        <taxon>Bacteroidota</taxon>
        <taxon>Flavobacteriia</taxon>
        <taxon>Flavobacteriales</taxon>
        <taxon>Flavobacteriaceae</taxon>
        <taxon>Capnocytophaga</taxon>
    </lineage>
</organism>
<dbReference type="OrthoDB" id="1149175at2"/>
<reference evidence="1 2" key="1">
    <citation type="submission" date="2015-01" db="EMBL/GenBank/DDBJ databases">
        <authorList>
            <person name="Xiang T."/>
            <person name="Song Y."/>
            <person name="Huang L."/>
            <person name="Wang B."/>
            <person name="Wu P."/>
        </authorList>
    </citation>
    <scope>NUCLEOTIDE SEQUENCE [LARGE SCALE GENOMIC DNA]</scope>
    <source>
        <strain evidence="1 2">CcD93</strain>
    </source>
</reference>
<evidence type="ECO:0000313" key="1">
    <source>
        <dbReference type="EMBL" id="CEN53027.1"/>
    </source>
</evidence>
<sequence>MVYPLSLDTAITLVSSVKVIKMNEFNKATTQEEKNSLKQEIQMLSKEEYLLYSGEELVRLSIMDKADKVYSPFLKKHYES</sequence>
<proteinExistence type="predicted"/>
<gene>
    <name evidence="1" type="ORF">CCAND93_350008</name>
</gene>
<dbReference type="AlphaFoldDB" id="A0A0B7ISL7"/>
<evidence type="ECO:0000313" key="2">
    <source>
        <dbReference type="Proteomes" id="UP000038200"/>
    </source>
</evidence>
<dbReference type="EMBL" id="CDOL01000223">
    <property type="protein sequence ID" value="CEN53027.1"/>
    <property type="molecule type" value="Genomic_DNA"/>
</dbReference>
<dbReference type="RefSeq" id="WP_042007736.1">
    <property type="nucleotide sequence ID" value="NZ_CDOL01000223.1"/>
</dbReference>
<name>A0A0B7ISL7_9FLAO</name>
<protein>
    <submittedName>
        <fullName evidence="1">Uncharacterized protein</fullName>
    </submittedName>
</protein>
<dbReference type="Proteomes" id="UP000038200">
    <property type="component" value="Unassembled WGS sequence"/>
</dbReference>
<accession>A0A0B7ISL7</accession>